<comment type="caution">
    <text evidence="2">The sequence shown here is derived from an EMBL/GenBank/DDBJ whole genome shotgun (WGS) entry which is preliminary data.</text>
</comment>
<dbReference type="EMBL" id="BGZK01000636">
    <property type="protein sequence ID" value="GBP53924.1"/>
    <property type="molecule type" value="Genomic_DNA"/>
</dbReference>
<protein>
    <submittedName>
        <fullName evidence="2">Uncharacterized protein</fullName>
    </submittedName>
</protein>
<evidence type="ECO:0000256" key="1">
    <source>
        <dbReference type="SAM" id="MobiDB-lite"/>
    </source>
</evidence>
<proteinExistence type="predicted"/>
<accession>A0A4C1WV47</accession>
<evidence type="ECO:0000313" key="2">
    <source>
        <dbReference type="EMBL" id="GBP53924.1"/>
    </source>
</evidence>
<reference evidence="2 3" key="1">
    <citation type="journal article" date="2019" name="Commun. Biol.">
        <title>The bagworm genome reveals a unique fibroin gene that provides high tensile strength.</title>
        <authorList>
            <person name="Kono N."/>
            <person name="Nakamura H."/>
            <person name="Ohtoshi R."/>
            <person name="Tomita M."/>
            <person name="Numata K."/>
            <person name="Arakawa K."/>
        </authorList>
    </citation>
    <scope>NUCLEOTIDE SEQUENCE [LARGE SCALE GENOMIC DNA]</scope>
</reference>
<sequence>MRGPLFVPRRKEGQHSGQSVGKTYLPSLYYSNGVTWLRGGTSKQILAQAIWTGKVLYCTPHAAQAGPGYRFEPIRENTVDNYFLLFSTYFVEGQGYLQLDYDQCCSADDYDMTFLTILILLGPTAYVFVRFRSNSSRSVRTVVPYTYTLSERSAELHGRRSERSRTTLRPTRRQHKHGQARPVEYHTLTECGRKEAASSVASRPVPKSSEHTLNRIIALND</sequence>
<gene>
    <name evidence="2" type="ORF">EVAR_96602_1</name>
</gene>
<feature type="region of interest" description="Disordered" evidence="1">
    <location>
        <begin position="154"/>
        <end position="184"/>
    </location>
</feature>
<keyword evidence="3" id="KW-1185">Reference proteome</keyword>
<name>A0A4C1WV47_EUMVA</name>
<dbReference type="Proteomes" id="UP000299102">
    <property type="component" value="Unassembled WGS sequence"/>
</dbReference>
<feature type="compositionally biased region" description="Basic residues" evidence="1">
    <location>
        <begin position="170"/>
        <end position="179"/>
    </location>
</feature>
<organism evidence="2 3">
    <name type="scientific">Eumeta variegata</name>
    <name type="common">Bagworm moth</name>
    <name type="synonym">Eumeta japonica</name>
    <dbReference type="NCBI Taxonomy" id="151549"/>
    <lineage>
        <taxon>Eukaryota</taxon>
        <taxon>Metazoa</taxon>
        <taxon>Ecdysozoa</taxon>
        <taxon>Arthropoda</taxon>
        <taxon>Hexapoda</taxon>
        <taxon>Insecta</taxon>
        <taxon>Pterygota</taxon>
        <taxon>Neoptera</taxon>
        <taxon>Endopterygota</taxon>
        <taxon>Lepidoptera</taxon>
        <taxon>Glossata</taxon>
        <taxon>Ditrysia</taxon>
        <taxon>Tineoidea</taxon>
        <taxon>Psychidae</taxon>
        <taxon>Oiketicinae</taxon>
        <taxon>Eumeta</taxon>
    </lineage>
</organism>
<evidence type="ECO:0000313" key="3">
    <source>
        <dbReference type="Proteomes" id="UP000299102"/>
    </source>
</evidence>
<feature type="compositionally biased region" description="Basic and acidic residues" evidence="1">
    <location>
        <begin position="154"/>
        <end position="165"/>
    </location>
</feature>
<dbReference type="AlphaFoldDB" id="A0A4C1WV47"/>